<sequence length="80" mass="9287">MNETYLLNQRRTKRYLLDLTSSDSFGRHCANTRYVVQTRHRQCGFSTLSCYDAGIQPVAVKTRVYKVESNPKWKPVICVS</sequence>
<dbReference type="Proteomes" id="UP000887569">
    <property type="component" value="Unplaced"/>
</dbReference>
<proteinExistence type="predicted"/>
<dbReference type="AlphaFoldDB" id="A0A915CCV7"/>
<reference evidence="2" key="1">
    <citation type="submission" date="2022-11" db="UniProtKB">
        <authorList>
            <consortium name="WormBaseParasite"/>
        </authorList>
    </citation>
    <scope>IDENTIFICATION</scope>
</reference>
<evidence type="ECO:0000313" key="2">
    <source>
        <dbReference type="WBParaSite" id="PgR118_g006_t01"/>
    </source>
</evidence>
<dbReference type="WBParaSite" id="PgR118_g006_t01">
    <property type="protein sequence ID" value="PgR118_g006_t01"/>
    <property type="gene ID" value="PgR118_g006"/>
</dbReference>
<organism evidence="1 2">
    <name type="scientific">Parascaris univalens</name>
    <name type="common">Nematode worm</name>
    <dbReference type="NCBI Taxonomy" id="6257"/>
    <lineage>
        <taxon>Eukaryota</taxon>
        <taxon>Metazoa</taxon>
        <taxon>Ecdysozoa</taxon>
        <taxon>Nematoda</taxon>
        <taxon>Chromadorea</taxon>
        <taxon>Rhabditida</taxon>
        <taxon>Spirurina</taxon>
        <taxon>Ascaridomorpha</taxon>
        <taxon>Ascaridoidea</taxon>
        <taxon>Ascarididae</taxon>
        <taxon>Parascaris</taxon>
    </lineage>
</organism>
<accession>A0A915CCV7</accession>
<protein>
    <submittedName>
        <fullName evidence="2">Protein kinase domain-containing protein</fullName>
    </submittedName>
</protein>
<evidence type="ECO:0000313" key="1">
    <source>
        <dbReference type="Proteomes" id="UP000887569"/>
    </source>
</evidence>
<name>A0A915CCV7_PARUN</name>
<keyword evidence="1" id="KW-1185">Reference proteome</keyword>